<keyword evidence="3" id="KW-1185">Reference proteome</keyword>
<keyword evidence="1" id="KW-0472">Membrane</keyword>
<reference evidence="3" key="1">
    <citation type="journal article" date="2019" name="Int. J. Syst. Evol. Microbiol.">
        <title>The Global Catalogue of Microorganisms (GCM) 10K type strain sequencing project: providing services to taxonomists for standard genome sequencing and annotation.</title>
        <authorList>
            <consortium name="The Broad Institute Genomics Platform"/>
            <consortium name="The Broad Institute Genome Sequencing Center for Infectious Disease"/>
            <person name="Wu L."/>
            <person name="Ma J."/>
        </authorList>
    </citation>
    <scope>NUCLEOTIDE SEQUENCE [LARGE SCALE GENOMIC DNA]</scope>
    <source>
        <strain evidence="3">CGMCC 1.15353</strain>
    </source>
</reference>
<accession>A0ABQ1Q5T4</accession>
<name>A0ABQ1Q5T4_9BACI</name>
<sequence>MKATDKYLPAKEQVVSFFLFIVFLVFYWRVLVFLFHTILPLNGVTYFLSWVAVLANFPLSALSVRYLFKWIRES</sequence>
<feature type="transmembrane region" description="Helical" evidence="1">
    <location>
        <begin position="47"/>
        <end position="68"/>
    </location>
</feature>
<gene>
    <name evidence="2" type="ORF">GCM10011389_21950</name>
</gene>
<proteinExistence type="predicted"/>
<dbReference type="EMBL" id="BMIN01000008">
    <property type="protein sequence ID" value="GGD13901.1"/>
    <property type="molecule type" value="Genomic_DNA"/>
</dbReference>
<feature type="transmembrane region" description="Helical" evidence="1">
    <location>
        <begin position="14"/>
        <end position="35"/>
    </location>
</feature>
<organism evidence="2 3">
    <name type="scientific">Pontibacillus salipaludis</name>
    <dbReference type="NCBI Taxonomy" id="1697394"/>
    <lineage>
        <taxon>Bacteria</taxon>
        <taxon>Bacillati</taxon>
        <taxon>Bacillota</taxon>
        <taxon>Bacilli</taxon>
        <taxon>Bacillales</taxon>
        <taxon>Bacillaceae</taxon>
        <taxon>Pontibacillus</taxon>
    </lineage>
</organism>
<evidence type="ECO:0000313" key="3">
    <source>
        <dbReference type="Proteomes" id="UP000642571"/>
    </source>
</evidence>
<keyword evidence="1" id="KW-1133">Transmembrane helix</keyword>
<evidence type="ECO:0000313" key="2">
    <source>
        <dbReference type="EMBL" id="GGD13901.1"/>
    </source>
</evidence>
<comment type="caution">
    <text evidence="2">The sequence shown here is derived from an EMBL/GenBank/DDBJ whole genome shotgun (WGS) entry which is preliminary data.</text>
</comment>
<keyword evidence="1" id="KW-0812">Transmembrane</keyword>
<dbReference type="Proteomes" id="UP000642571">
    <property type="component" value="Unassembled WGS sequence"/>
</dbReference>
<dbReference type="RefSeq" id="WP_345240567.1">
    <property type="nucleotide sequence ID" value="NZ_JAUECW010000002.1"/>
</dbReference>
<protein>
    <submittedName>
        <fullName evidence="2">Uncharacterized protein</fullName>
    </submittedName>
</protein>
<evidence type="ECO:0000256" key="1">
    <source>
        <dbReference type="SAM" id="Phobius"/>
    </source>
</evidence>